<accession>A0A9P5D4L2</accession>
<organism evidence="2 3">
    <name type="scientific">Geosmithia morbida</name>
    <dbReference type="NCBI Taxonomy" id="1094350"/>
    <lineage>
        <taxon>Eukaryota</taxon>
        <taxon>Fungi</taxon>
        <taxon>Dikarya</taxon>
        <taxon>Ascomycota</taxon>
        <taxon>Pezizomycotina</taxon>
        <taxon>Sordariomycetes</taxon>
        <taxon>Hypocreomycetidae</taxon>
        <taxon>Hypocreales</taxon>
        <taxon>Bionectriaceae</taxon>
        <taxon>Geosmithia</taxon>
    </lineage>
</organism>
<evidence type="ECO:0000313" key="3">
    <source>
        <dbReference type="Proteomes" id="UP000749293"/>
    </source>
</evidence>
<dbReference type="GeneID" id="55972587"/>
<proteinExistence type="predicted"/>
<dbReference type="AlphaFoldDB" id="A0A9P5D4L2"/>
<feature type="region of interest" description="Disordered" evidence="1">
    <location>
        <begin position="43"/>
        <end position="66"/>
    </location>
</feature>
<protein>
    <submittedName>
        <fullName evidence="2">Uncharacterized protein</fullName>
    </submittedName>
</protein>
<evidence type="ECO:0000313" key="2">
    <source>
        <dbReference type="EMBL" id="KAF4123661.1"/>
    </source>
</evidence>
<dbReference type="EMBL" id="JAANYQ010000006">
    <property type="protein sequence ID" value="KAF4123661.1"/>
    <property type="molecule type" value="Genomic_DNA"/>
</dbReference>
<dbReference type="RefSeq" id="XP_035322313.1">
    <property type="nucleotide sequence ID" value="XM_035468332.1"/>
</dbReference>
<dbReference type="Proteomes" id="UP000749293">
    <property type="component" value="Unassembled WGS sequence"/>
</dbReference>
<comment type="caution">
    <text evidence="2">The sequence shown here is derived from an EMBL/GenBank/DDBJ whole genome shotgun (WGS) entry which is preliminary data.</text>
</comment>
<reference evidence="2" key="1">
    <citation type="submission" date="2020-03" db="EMBL/GenBank/DDBJ databases">
        <title>Site-based positive gene gene selection in Geosmithia morbida across the United States reveals a broad range of putative effectors and factors for local host and environmental adapation.</title>
        <authorList>
            <person name="Onufrak A."/>
            <person name="Murdoch R.W."/>
            <person name="Gazis R."/>
            <person name="Huff M."/>
            <person name="Staton M."/>
            <person name="Klingeman W."/>
            <person name="Hadziabdic D."/>
        </authorList>
    </citation>
    <scope>NUCLEOTIDE SEQUENCE</scope>
    <source>
        <strain evidence="2">1262</strain>
    </source>
</reference>
<gene>
    <name evidence="2" type="ORF">GMORB2_6362</name>
</gene>
<evidence type="ECO:0000256" key="1">
    <source>
        <dbReference type="SAM" id="MobiDB-lite"/>
    </source>
</evidence>
<sequence length="169" mass="17057">MDDRGTTRVPQLRLRPLAAAAAAAADVAAGACGRAGRGSGSHAASHVGGCVAHKDSSSPKGPPQAGNLPCPPSVIALATGLVLSNTVEVYATTAIQVTVRQRGTSQPEARVASSDVPLSAVITHGRSYGRSTLHSSSCTAAVVGDQEEESRRGLTSIASISEYDAIVTL</sequence>
<keyword evidence="3" id="KW-1185">Reference proteome</keyword>
<name>A0A9P5D4L2_9HYPO</name>